<dbReference type="EMBL" id="FONQ01000011">
    <property type="protein sequence ID" value="SFF20215.1"/>
    <property type="molecule type" value="Genomic_DNA"/>
</dbReference>
<dbReference type="PROSITE" id="PS50110">
    <property type="entry name" value="RESPONSE_REGULATORY"/>
    <property type="match status" value="1"/>
</dbReference>
<dbReference type="SUPFAM" id="SSF52172">
    <property type="entry name" value="CheY-like"/>
    <property type="match status" value="1"/>
</dbReference>
<reference evidence="4" key="1">
    <citation type="submission" date="2016-10" db="EMBL/GenBank/DDBJ databases">
        <authorList>
            <person name="Varghese N."/>
            <person name="Submissions S."/>
        </authorList>
    </citation>
    <scope>NUCLEOTIDE SEQUENCE [LARGE SCALE GENOMIC DNA]</scope>
    <source>
        <strain evidence="4">CGMCC 1.9227</strain>
    </source>
</reference>
<evidence type="ECO:0000256" key="1">
    <source>
        <dbReference type="PROSITE-ProRule" id="PRU00169"/>
    </source>
</evidence>
<organism evidence="3 4">
    <name type="scientific">Flavobacterium xueshanense</name>
    <dbReference type="NCBI Taxonomy" id="935223"/>
    <lineage>
        <taxon>Bacteria</taxon>
        <taxon>Pseudomonadati</taxon>
        <taxon>Bacteroidota</taxon>
        <taxon>Flavobacteriia</taxon>
        <taxon>Flavobacteriales</taxon>
        <taxon>Flavobacteriaceae</taxon>
        <taxon>Flavobacterium</taxon>
    </lineage>
</organism>
<dbReference type="AlphaFoldDB" id="A0A1I2GRK7"/>
<proteinExistence type="predicted"/>
<feature type="modified residue" description="4-aspartylphosphate" evidence="1">
    <location>
        <position position="63"/>
    </location>
</feature>
<feature type="domain" description="Response regulatory" evidence="2">
    <location>
        <begin position="9"/>
        <end position="130"/>
    </location>
</feature>
<dbReference type="STRING" id="935223.SAMN04488131_11155"/>
<dbReference type="InterPro" id="IPR001789">
    <property type="entry name" value="Sig_transdc_resp-reg_receiver"/>
</dbReference>
<dbReference type="Gene3D" id="3.40.50.2300">
    <property type="match status" value="1"/>
</dbReference>
<keyword evidence="1" id="KW-0597">Phosphoprotein</keyword>
<evidence type="ECO:0000313" key="4">
    <source>
        <dbReference type="Proteomes" id="UP000198596"/>
    </source>
</evidence>
<dbReference type="SMART" id="SM00448">
    <property type="entry name" value="REC"/>
    <property type="match status" value="1"/>
</dbReference>
<sequence length="150" mass="17372">MITHQDPMHILLADDDEDDRTFFSEAITELKMDNKLTLFKDGKDLMDYLELPNIKLPHILFLDLNMPGKTGIDCLKEIRANTRFKDVSVAIYSTSSSKKDIEDTFIEGANIYIKKPNDFSMLKKVIKEVVNMNWQFHTSGLNIETFFFSI</sequence>
<name>A0A1I2GRK7_9FLAO</name>
<dbReference type="Pfam" id="PF00072">
    <property type="entry name" value="Response_reg"/>
    <property type="match status" value="1"/>
</dbReference>
<dbReference type="InterPro" id="IPR052893">
    <property type="entry name" value="TCS_response_regulator"/>
</dbReference>
<dbReference type="RefSeq" id="WP_244281798.1">
    <property type="nucleotide sequence ID" value="NZ_FONQ01000011.1"/>
</dbReference>
<evidence type="ECO:0000259" key="2">
    <source>
        <dbReference type="PROSITE" id="PS50110"/>
    </source>
</evidence>
<dbReference type="PANTHER" id="PTHR44520">
    <property type="entry name" value="RESPONSE REGULATOR RCP1-RELATED"/>
    <property type="match status" value="1"/>
</dbReference>
<evidence type="ECO:0000313" key="3">
    <source>
        <dbReference type="EMBL" id="SFF20215.1"/>
    </source>
</evidence>
<dbReference type="PANTHER" id="PTHR44520:SF2">
    <property type="entry name" value="RESPONSE REGULATOR RCP1"/>
    <property type="match status" value="1"/>
</dbReference>
<protein>
    <submittedName>
        <fullName evidence="3">Response regulator receiver domain-containing protein</fullName>
    </submittedName>
</protein>
<gene>
    <name evidence="3" type="ORF">SAMN04488131_11155</name>
</gene>
<accession>A0A1I2GRK7</accession>
<dbReference type="Proteomes" id="UP000198596">
    <property type="component" value="Unassembled WGS sequence"/>
</dbReference>
<dbReference type="InterPro" id="IPR011006">
    <property type="entry name" value="CheY-like_superfamily"/>
</dbReference>
<keyword evidence="4" id="KW-1185">Reference proteome</keyword>
<dbReference type="GO" id="GO:0000160">
    <property type="term" value="P:phosphorelay signal transduction system"/>
    <property type="evidence" value="ECO:0007669"/>
    <property type="project" value="InterPro"/>
</dbReference>